<protein>
    <submittedName>
        <fullName evidence="9">Spore germination protein KB</fullName>
    </submittedName>
</protein>
<evidence type="ECO:0000256" key="6">
    <source>
        <dbReference type="ARBA" id="ARBA00022989"/>
    </source>
</evidence>
<dbReference type="GO" id="GO:0016020">
    <property type="term" value="C:membrane"/>
    <property type="evidence" value="ECO:0007669"/>
    <property type="project" value="UniProtKB-SubCell"/>
</dbReference>
<keyword evidence="10" id="KW-1185">Reference proteome</keyword>
<evidence type="ECO:0000256" key="1">
    <source>
        <dbReference type="ARBA" id="ARBA00004141"/>
    </source>
</evidence>
<evidence type="ECO:0000256" key="8">
    <source>
        <dbReference type="SAM" id="Phobius"/>
    </source>
</evidence>
<feature type="transmembrane region" description="Helical" evidence="8">
    <location>
        <begin position="121"/>
        <end position="140"/>
    </location>
</feature>
<evidence type="ECO:0000256" key="2">
    <source>
        <dbReference type="ARBA" id="ARBA00007998"/>
    </source>
</evidence>
<dbReference type="EMBL" id="QRDY01000006">
    <property type="protein sequence ID" value="RED60232.1"/>
    <property type="molecule type" value="Genomic_DNA"/>
</dbReference>
<dbReference type="RefSeq" id="WP_115992959.1">
    <property type="nucleotide sequence ID" value="NZ_QRDY01000006.1"/>
</dbReference>
<dbReference type="PANTHER" id="PTHR34975:SF2">
    <property type="entry name" value="SPORE GERMINATION PROTEIN A2"/>
    <property type="match status" value="1"/>
</dbReference>
<dbReference type="PANTHER" id="PTHR34975">
    <property type="entry name" value="SPORE GERMINATION PROTEIN A2"/>
    <property type="match status" value="1"/>
</dbReference>
<dbReference type="InterPro" id="IPR004761">
    <property type="entry name" value="Spore_GerAB"/>
</dbReference>
<dbReference type="OrthoDB" id="2078716at2"/>
<organism evidence="9 10">
    <name type="scientific">Cohnella lupini</name>
    <dbReference type="NCBI Taxonomy" id="1294267"/>
    <lineage>
        <taxon>Bacteria</taxon>
        <taxon>Bacillati</taxon>
        <taxon>Bacillota</taxon>
        <taxon>Bacilli</taxon>
        <taxon>Bacillales</taxon>
        <taxon>Paenibacillaceae</taxon>
        <taxon>Cohnella</taxon>
    </lineage>
</organism>
<comment type="similarity">
    <text evidence="2">Belongs to the amino acid-polyamine-organocation (APC) superfamily. Spore germination protein (SGP) (TC 2.A.3.9) family.</text>
</comment>
<feature type="transmembrane region" description="Helical" evidence="8">
    <location>
        <begin position="306"/>
        <end position="323"/>
    </location>
</feature>
<accession>A0A3D9IEM0</accession>
<keyword evidence="6 8" id="KW-1133">Transmembrane helix</keyword>
<keyword evidence="4" id="KW-0309">Germination</keyword>
<sequence length="365" mass="41274">MINQTITPRQAVMWFCLYQTGSAMLILPSSLATIAKQDAWMCIPLAIVMFLGVSTFYLAIAKQMNGASFEDYFQRILGSLLGKIVLFLFVLLFPYLIFILVLRDLGDYLTTSVIPETPQAAIYALMLAAVYYVVRLGATVIGRIAEILFFVVMTLFLVGFLSLFVNADWRNLLPMLEDGPKPVFHASIHLLAFPYLESVLFLFFVNQFDHAKKWRRIIVRSAILSGFACFIVTMMSLLALSAGVISNLTYPSYFVVRTISIGDIFERFEVVISIIWYISIFFRLALLLYVSVQGFAGVFRLKYPRALLIPLSLIAIMMAKVVWPNMAFLITLLQVWPYYCIIFGLLFPIALWLVGKVRLSGSSDA</sequence>
<dbReference type="AlphaFoldDB" id="A0A3D9IEM0"/>
<feature type="transmembrane region" description="Helical" evidence="8">
    <location>
        <begin position="80"/>
        <end position="101"/>
    </location>
</feature>
<reference evidence="9 10" key="1">
    <citation type="submission" date="2018-07" db="EMBL/GenBank/DDBJ databases">
        <title>Genomic Encyclopedia of Type Strains, Phase III (KMG-III): the genomes of soil and plant-associated and newly described type strains.</title>
        <authorList>
            <person name="Whitman W."/>
        </authorList>
    </citation>
    <scope>NUCLEOTIDE SEQUENCE [LARGE SCALE GENOMIC DNA]</scope>
    <source>
        <strain evidence="9 10">CECT 8236</strain>
    </source>
</reference>
<name>A0A3D9IEM0_9BACL</name>
<feature type="transmembrane region" description="Helical" evidence="8">
    <location>
        <begin position="147"/>
        <end position="166"/>
    </location>
</feature>
<evidence type="ECO:0000313" key="10">
    <source>
        <dbReference type="Proteomes" id="UP000256869"/>
    </source>
</evidence>
<feature type="transmembrane region" description="Helical" evidence="8">
    <location>
        <begin position="12"/>
        <end position="32"/>
    </location>
</feature>
<feature type="transmembrane region" description="Helical" evidence="8">
    <location>
        <begin position="335"/>
        <end position="354"/>
    </location>
</feature>
<keyword evidence="3" id="KW-0813">Transport</keyword>
<keyword evidence="7 8" id="KW-0472">Membrane</keyword>
<feature type="transmembrane region" description="Helical" evidence="8">
    <location>
        <begin position="186"/>
        <end position="205"/>
    </location>
</feature>
<evidence type="ECO:0000313" key="9">
    <source>
        <dbReference type="EMBL" id="RED60232.1"/>
    </source>
</evidence>
<comment type="subcellular location">
    <subcellularLocation>
        <location evidence="1">Membrane</location>
        <topology evidence="1">Multi-pass membrane protein</topology>
    </subcellularLocation>
</comment>
<dbReference type="Pfam" id="PF03845">
    <property type="entry name" value="Spore_permease"/>
    <property type="match status" value="1"/>
</dbReference>
<evidence type="ECO:0000256" key="7">
    <source>
        <dbReference type="ARBA" id="ARBA00023136"/>
    </source>
</evidence>
<proteinExistence type="inferred from homology"/>
<dbReference type="GO" id="GO:0009847">
    <property type="term" value="P:spore germination"/>
    <property type="evidence" value="ECO:0007669"/>
    <property type="project" value="InterPro"/>
</dbReference>
<feature type="transmembrane region" description="Helical" evidence="8">
    <location>
        <begin position="274"/>
        <end position="299"/>
    </location>
</feature>
<keyword evidence="5 8" id="KW-0812">Transmembrane</keyword>
<evidence type="ECO:0000256" key="3">
    <source>
        <dbReference type="ARBA" id="ARBA00022448"/>
    </source>
</evidence>
<gene>
    <name evidence="9" type="ORF">DFP95_10621</name>
</gene>
<feature type="transmembrane region" description="Helical" evidence="8">
    <location>
        <begin position="38"/>
        <end position="60"/>
    </location>
</feature>
<evidence type="ECO:0000256" key="4">
    <source>
        <dbReference type="ARBA" id="ARBA00022544"/>
    </source>
</evidence>
<dbReference type="NCBIfam" id="TIGR00912">
    <property type="entry name" value="2A0309"/>
    <property type="match status" value="1"/>
</dbReference>
<feature type="transmembrane region" description="Helical" evidence="8">
    <location>
        <begin position="217"/>
        <end position="245"/>
    </location>
</feature>
<comment type="caution">
    <text evidence="9">The sequence shown here is derived from an EMBL/GenBank/DDBJ whole genome shotgun (WGS) entry which is preliminary data.</text>
</comment>
<dbReference type="Proteomes" id="UP000256869">
    <property type="component" value="Unassembled WGS sequence"/>
</dbReference>
<evidence type="ECO:0000256" key="5">
    <source>
        <dbReference type="ARBA" id="ARBA00022692"/>
    </source>
</evidence>